<name>A0A518GV38_9BACT</name>
<evidence type="ECO:0000313" key="3">
    <source>
        <dbReference type="EMBL" id="QDV32449.1"/>
    </source>
</evidence>
<keyword evidence="4" id="KW-1185">Reference proteome</keyword>
<sequence>MTDATAAPERYHAFDALRAVMMLLGVLLHACQFYLPDPLFPGFDFRDTRTSAACGLAFFSIHAFRMQVFFAMAGFFAALLCERRGVRGMWSNRMRRVGLPLVVGWLILFPITISAFLYGCARHEGVPAWEAVRGWWTSGQIPWIDDWNPLYSLFLVTPLHLWFLYALIWLYMAAVVSRWVGGRGGGAVGRAASRLFRGLAARHLLLPASIGLSVLTVLPNPSGLFAQEFPLFLPNPLVMLAYGPFFGFGWMLYRNLDLLPVLARRPALTLAAAAGVLVLYFRVLESAFTEEGRNAMRLATAASGSAVAWLCTFGFIGLSLRLFGRPSPAMRYVSDSAYWVYLAHLPLIYWMQGLLFDLPAPALVKAAIILLASTSLLLLSYDLVVRPGFVGRFLNGRTYPSVLLGRRDRRALDGGALAGAGGVPVPSEAGGPG</sequence>
<keyword evidence="1" id="KW-0472">Membrane</keyword>
<proteinExistence type="predicted"/>
<organism evidence="3 4">
    <name type="scientific">Tautonia plasticadhaerens</name>
    <dbReference type="NCBI Taxonomy" id="2527974"/>
    <lineage>
        <taxon>Bacteria</taxon>
        <taxon>Pseudomonadati</taxon>
        <taxon>Planctomycetota</taxon>
        <taxon>Planctomycetia</taxon>
        <taxon>Isosphaerales</taxon>
        <taxon>Isosphaeraceae</taxon>
        <taxon>Tautonia</taxon>
    </lineage>
</organism>
<feature type="transmembrane region" description="Helical" evidence="1">
    <location>
        <begin position="362"/>
        <end position="384"/>
    </location>
</feature>
<dbReference type="GO" id="GO:0016747">
    <property type="term" value="F:acyltransferase activity, transferring groups other than amino-acyl groups"/>
    <property type="evidence" value="ECO:0007669"/>
    <property type="project" value="InterPro"/>
</dbReference>
<feature type="transmembrane region" description="Helical" evidence="1">
    <location>
        <begin position="159"/>
        <end position="180"/>
    </location>
</feature>
<feature type="transmembrane region" description="Helical" evidence="1">
    <location>
        <begin position="303"/>
        <end position="324"/>
    </location>
</feature>
<dbReference type="AlphaFoldDB" id="A0A518GV38"/>
<reference evidence="3 4" key="1">
    <citation type="submission" date="2019-02" db="EMBL/GenBank/DDBJ databases">
        <title>Deep-cultivation of Planctomycetes and their phenomic and genomic characterization uncovers novel biology.</title>
        <authorList>
            <person name="Wiegand S."/>
            <person name="Jogler M."/>
            <person name="Boedeker C."/>
            <person name="Pinto D."/>
            <person name="Vollmers J."/>
            <person name="Rivas-Marin E."/>
            <person name="Kohn T."/>
            <person name="Peeters S.H."/>
            <person name="Heuer A."/>
            <person name="Rast P."/>
            <person name="Oberbeckmann S."/>
            <person name="Bunk B."/>
            <person name="Jeske O."/>
            <person name="Meyerdierks A."/>
            <person name="Storesund J.E."/>
            <person name="Kallscheuer N."/>
            <person name="Luecker S."/>
            <person name="Lage O.M."/>
            <person name="Pohl T."/>
            <person name="Merkel B.J."/>
            <person name="Hornburger P."/>
            <person name="Mueller R.-W."/>
            <person name="Bruemmer F."/>
            <person name="Labrenz M."/>
            <person name="Spormann A.M."/>
            <person name="Op den Camp H."/>
            <person name="Overmann J."/>
            <person name="Amann R."/>
            <person name="Jetten M.S.M."/>
            <person name="Mascher T."/>
            <person name="Medema M.H."/>
            <person name="Devos D.P."/>
            <person name="Kaster A.-K."/>
            <person name="Ovreas L."/>
            <person name="Rohde M."/>
            <person name="Galperin M.Y."/>
            <person name="Jogler C."/>
        </authorList>
    </citation>
    <scope>NUCLEOTIDE SEQUENCE [LARGE SCALE GENOMIC DNA]</scope>
    <source>
        <strain evidence="3 4">ElP</strain>
    </source>
</reference>
<dbReference type="EMBL" id="CP036426">
    <property type="protein sequence ID" value="QDV32449.1"/>
    <property type="molecule type" value="Genomic_DNA"/>
</dbReference>
<dbReference type="RefSeq" id="WP_145266541.1">
    <property type="nucleotide sequence ID" value="NZ_CP036426.1"/>
</dbReference>
<keyword evidence="1" id="KW-0812">Transmembrane</keyword>
<dbReference type="Proteomes" id="UP000317835">
    <property type="component" value="Chromosome"/>
</dbReference>
<feature type="transmembrane region" description="Helical" evidence="1">
    <location>
        <begin position="55"/>
        <end position="80"/>
    </location>
</feature>
<dbReference type="PANTHER" id="PTHR36927">
    <property type="entry name" value="BLR4337 PROTEIN"/>
    <property type="match status" value="1"/>
</dbReference>
<evidence type="ECO:0000256" key="1">
    <source>
        <dbReference type="SAM" id="Phobius"/>
    </source>
</evidence>
<protein>
    <submittedName>
        <fullName evidence="3">Glucans biosynthesis protein C</fullName>
        <ecNumber evidence="3">2.1.-.-</ecNumber>
    </submittedName>
</protein>
<feature type="transmembrane region" description="Helical" evidence="1">
    <location>
        <begin position="336"/>
        <end position="356"/>
    </location>
</feature>
<dbReference type="KEGG" id="tpla:ElP_02810"/>
<feature type="domain" description="Acyltransferase 3" evidence="2">
    <location>
        <begin position="12"/>
        <end position="376"/>
    </location>
</feature>
<keyword evidence="3" id="KW-0808">Transferase</keyword>
<dbReference type="InterPro" id="IPR050623">
    <property type="entry name" value="Glucan_succinyl_AcylTrfase"/>
</dbReference>
<dbReference type="OrthoDB" id="7375713at2"/>
<feature type="transmembrane region" description="Helical" evidence="1">
    <location>
        <begin position="16"/>
        <end position="35"/>
    </location>
</feature>
<gene>
    <name evidence="3" type="primary">mdoC</name>
    <name evidence="3" type="ORF">ElP_02810</name>
</gene>
<feature type="transmembrane region" description="Helical" evidence="1">
    <location>
        <begin position="200"/>
        <end position="219"/>
    </location>
</feature>
<evidence type="ECO:0000259" key="2">
    <source>
        <dbReference type="Pfam" id="PF01757"/>
    </source>
</evidence>
<accession>A0A518GV38</accession>
<dbReference type="Pfam" id="PF01757">
    <property type="entry name" value="Acyl_transf_3"/>
    <property type="match status" value="1"/>
</dbReference>
<dbReference type="InterPro" id="IPR002656">
    <property type="entry name" value="Acyl_transf_3_dom"/>
</dbReference>
<evidence type="ECO:0000313" key="4">
    <source>
        <dbReference type="Proteomes" id="UP000317835"/>
    </source>
</evidence>
<dbReference type="EC" id="2.1.-.-" evidence="3"/>
<keyword evidence="1" id="KW-1133">Transmembrane helix</keyword>
<feature type="transmembrane region" description="Helical" evidence="1">
    <location>
        <begin position="101"/>
        <end position="119"/>
    </location>
</feature>
<feature type="transmembrane region" description="Helical" evidence="1">
    <location>
        <begin position="231"/>
        <end position="253"/>
    </location>
</feature>
<feature type="transmembrane region" description="Helical" evidence="1">
    <location>
        <begin position="265"/>
        <end position="283"/>
    </location>
</feature>
<dbReference type="PANTHER" id="PTHR36927:SF1">
    <property type="entry name" value="MDO-LIKE PROTEIN"/>
    <property type="match status" value="1"/>
</dbReference>